<gene>
    <name evidence="5" type="ORF">ABR82_02645</name>
</gene>
<evidence type="ECO:0000256" key="2">
    <source>
        <dbReference type="ARBA" id="ARBA00022741"/>
    </source>
</evidence>
<keyword evidence="3" id="KW-0067">ATP-binding</keyword>
<comment type="caution">
    <text evidence="5">The sequence shown here is derived from an EMBL/GenBank/DDBJ whole genome shotgun (WGS) entry which is preliminary data.</text>
</comment>
<evidence type="ECO:0000313" key="5">
    <source>
        <dbReference type="EMBL" id="KRO63139.1"/>
    </source>
</evidence>
<dbReference type="PANTHER" id="PTHR42711:SF4">
    <property type="entry name" value="ABC TRANSPORTER RELATED"/>
    <property type="match status" value="1"/>
</dbReference>
<reference evidence="5 6" key="1">
    <citation type="submission" date="2015-10" db="EMBL/GenBank/DDBJ databases">
        <title>Metagenome-Assembled Genomes uncover a global brackish microbiome.</title>
        <authorList>
            <person name="Hugerth L.W."/>
            <person name="Larsson J."/>
            <person name="Alneberg J."/>
            <person name="Lindh M.V."/>
            <person name="Legrand C."/>
            <person name="Pinhassi J."/>
            <person name="Andersson A.F."/>
        </authorList>
    </citation>
    <scope>NUCLEOTIDE SEQUENCE [LARGE SCALE GENOMIC DNA]</scope>
    <source>
        <strain evidence="5">BACL18 MAG-120507-bin52</strain>
    </source>
</reference>
<dbReference type="InterPro" id="IPR050763">
    <property type="entry name" value="ABC_transporter_ATP-binding"/>
</dbReference>
<dbReference type="Proteomes" id="UP000051269">
    <property type="component" value="Unassembled WGS sequence"/>
</dbReference>
<dbReference type="AlphaFoldDB" id="A0A0R2RSF4"/>
<protein>
    <submittedName>
        <fullName evidence="5">ABC transporter</fullName>
    </submittedName>
</protein>
<dbReference type="Gene3D" id="3.40.50.300">
    <property type="entry name" value="P-loop containing nucleotide triphosphate hydrolases"/>
    <property type="match status" value="1"/>
</dbReference>
<dbReference type="SUPFAM" id="SSF52540">
    <property type="entry name" value="P-loop containing nucleoside triphosphate hydrolases"/>
    <property type="match status" value="1"/>
</dbReference>
<name>A0A0R2RSF4_9BACT</name>
<organism evidence="5 6">
    <name type="scientific">Verrucomicrobia subdivision 6 bacterium BACL9 MAG-120507-bin52</name>
    <dbReference type="NCBI Taxonomy" id="1655590"/>
    <lineage>
        <taxon>Bacteria</taxon>
        <taxon>Pseudomonadati</taxon>
        <taxon>Verrucomicrobiota</taxon>
        <taxon>Verrucomicrobiia</taxon>
        <taxon>Verrucomicrobiales</taxon>
        <taxon>Verrucomicrobia subdivision 6</taxon>
    </lineage>
</organism>
<dbReference type="InterPro" id="IPR017871">
    <property type="entry name" value="ABC_transporter-like_CS"/>
</dbReference>
<dbReference type="SMART" id="SM00382">
    <property type="entry name" value="AAA"/>
    <property type="match status" value="1"/>
</dbReference>
<evidence type="ECO:0000313" key="6">
    <source>
        <dbReference type="Proteomes" id="UP000051269"/>
    </source>
</evidence>
<dbReference type="GO" id="GO:0005524">
    <property type="term" value="F:ATP binding"/>
    <property type="evidence" value="ECO:0007669"/>
    <property type="project" value="UniProtKB-KW"/>
</dbReference>
<dbReference type="InterPro" id="IPR027417">
    <property type="entry name" value="P-loop_NTPase"/>
</dbReference>
<evidence type="ECO:0000259" key="4">
    <source>
        <dbReference type="PROSITE" id="PS50893"/>
    </source>
</evidence>
<dbReference type="PROSITE" id="PS00211">
    <property type="entry name" value="ABC_TRANSPORTER_1"/>
    <property type="match status" value="1"/>
</dbReference>
<evidence type="ECO:0000256" key="3">
    <source>
        <dbReference type="ARBA" id="ARBA00022840"/>
    </source>
</evidence>
<feature type="domain" description="ABC transporter" evidence="4">
    <location>
        <begin position="5"/>
        <end position="258"/>
    </location>
</feature>
<keyword evidence="2" id="KW-0547">Nucleotide-binding</keyword>
<dbReference type="PANTHER" id="PTHR42711">
    <property type="entry name" value="ABC TRANSPORTER ATP-BINDING PROTEIN"/>
    <property type="match status" value="1"/>
</dbReference>
<keyword evidence="1" id="KW-0813">Transport</keyword>
<evidence type="ECO:0000256" key="1">
    <source>
        <dbReference type="ARBA" id="ARBA00022448"/>
    </source>
</evidence>
<dbReference type="EMBL" id="LIBO01000006">
    <property type="protein sequence ID" value="KRO63139.1"/>
    <property type="molecule type" value="Genomic_DNA"/>
</dbReference>
<sequence length="328" mass="36769">MPPAIQTRGLRKTYRIFQKSPGFGGAVRGLFHRRYKEVTAVDGIDLEIQAGELVGFLGPNGAGKTTTLKMLSGLLQPSDGTATVLGHLPWKREESFRKKISLLLGQKNQLLWDLPARESFALNRAIYRIDPTQAAATIDHLSALLEVRPLLDQPVRELSLGERMKMELIAALLHKPQVLFLDEPTLGLDVVSQHRVRDFLRHLVAEEKITTILTSHYLQDIESLCRRVIIIDHGRVIHDGPWDQIVRNFSDRKEIVLRFSGTPPDLQGADWGEIIAKDAATLRLRVSPAQATAVSRRAIDLPGLEDIRIEAMPVEEVIRRVFAASSQR</sequence>
<accession>A0A0R2RSF4</accession>
<dbReference type="InterPro" id="IPR003439">
    <property type="entry name" value="ABC_transporter-like_ATP-bd"/>
</dbReference>
<dbReference type="InterPro" id="IPR003593">
    <property type="entry name" value="AAA+_ATPase"/>
</dbReference>
<dbReference type="PROSITE" id="PS50893">
    <property type="entry name" value="ABC_TRANSPORTER_2"/>
    <property type="match status" value="1"/>
</dbReference>
<dbReference type="Pfam" id="PF00005">
    <property type="entry name" value="ABC_tran"/>
    <property type="match status" value="1"/>
</dbReference>
<dbReference type="GO" id="GO:0016887">
    <property type="term" value="F:ATP hydrolysis activity"/>
    <property type="evidence" value="ECO:0007669"/>
    <property type="project" value="InterPro"/>
</dbReference>
<dbReference type="CDD" id="cd03267">
    <property type="entry name" value="ABC_NatA_like"/>
    <property type="match status" value="1"/>
</dbReference>
<proteinExistence type="predicted"/>